<dbReference type="AlphaFoldDB" id="A0AAJ1TN57"/>
<keyword evidence="2" id="KW-1185">Reference proteome</keyword>
<gene>
    <name evidence="1" type="ORF">J2Z48_001789</name>
</gene>
<dbReference type="EMBL" id="JAUSUV010000007">
    <property type="protein sequence ID" value="MDQ0417616.1"/>
    <property type="molecule type" value="Genomic_DNA"/>
</dbReference>
<reference evidence="1 2" key="1">
    <citation type="submission" date="2023-07" db="EMBL/GenBank/DDBJ databases">
        <title>Genomic Encyclopedia of Type Strains, Phase IV (KMG-IV): sequencing the most valuable type-strain genomes for metagenomic binning, comparative biology and taxonomic classification.</title>
        <authorList>
            <person name="Goeker M."/>
        </authorList>
    </citation>
    <scope>NUCLEOTIDE SEQUENCE [LARGE SCALE GENOMIC DNA]</scope>
    <source>
        <strain evidence="1 2">DSM 46876</strain>
    </source>
</reference>
<organism evidence="1 2">
    <name type="scientific">Croceifilum oryzae</name>
    <dbReference type="NCBI Taxonomy" id="1553429"/>
    <lineage>
        <taxon>Bacteria</taxon>
        <taxon>Bacillati</taxon>
        <taxon>Bacillota</taxon>
        <taxon>Bacilli</taxon>
        <taxon>Bacillales</taxon>
        <taxon>Thermoactinomycetaceae</taxon>
        <taxon>Croceifilum</taxon>
    </lineage>
</organism>
<comment type="caution">
    <text evidence="1">The sequence shown here is derived from an EMBL/GenBank/DDBJ whole genome shotgun (WGS) entry which is preliminary data.</text>
</comment>
<protein>
    <submittedName>
        <fullName evidence="1">Uncharacterized protein</fullName>
    </submittedName>
</protein>
<proteinExistence type="predicted"/>
<evidence type="ECO:0000313" key="2">
    <source>
        <dbReference type="Proteomes" id="UP001238450"/>
    </source>
</evidence>
<accession>A0AAJ1TN57</accession>
<dbReference type="Proteomes" id="UP001238450">
    <property type="component" value="Unassembled WGS sequence"/>
</dbReference>
<name>A0AAJ1TN57_9BACL</name>
<sequence>MNGGLWCTGEQQQPRLQVSIVAAVVRVYRWRMELFGLRMNLLLIKPTFAFKPGKHP</sequence>
<evidence type="ECO:0000313" key="1">
    <source>
        <dbReference type="EMBL" id="MDQ0417616.1"/>
    </source>
</evidence>